<evidence type="ECO:0000313" key="3">
    <source>
        <dbReference type="EMBL" id="OWW20371.1"/>
    </source>
</evidence>
<organism evidence="3 4">
    <name type="scientific">Noviherbaspirillum denitrificans</name>
    <dbReference type="NCBI Taxonomy" id="1968433"/>
    <lineage>
        <taxon>Bacteria</taxon>
        <taxon>Pseudomonadati</taxon>
        <taxon>Pseudomonadota</taxon>
        <taxon>Betaproteobacteria</taxon>
        <taxon>Burkholderiales</taxon>
        <taxon>Oxalobacteraceae</taxon>
        <taxon>Noviherbaspirillum</taxon>
    </lineage>
</organism>
<dbReference type="FunFam" id="3.40.50.720:FF:000173">
    <property type="entry name" value="3-oxoacyl-[acyl-carrier protein] reductase"/>
    <property type="match status" value="1"/>
</dbReference>
<name>A0A254TCL2_9BURK</name>
<dbReference type="PRINTS" id="PR00080">
    <property type="entry name" value="SDRFAMILY"/>
</dbReference>
<comment type="similarity">
    <text evidence="1">Belongs to the short-chain dehydrogenases/reductases (SDR) family.</text>
</comment>
<dbReference type="PRINTS" id="PR00081">
    <property type="entry name" value="GDHRDH"/>
</dbReference>
<dbReference type="PANTHER" id="PTHR42879:SF2">
    <property type="entry name" value="3-OXOACYL-[ACYL-CARRIER-PROTEIN] REDUCTASE FABG"/>
    <property type="match status" value="1"/>
</dbReference>
<evidence type="ECO:0000256" key="2">
    <source>
        <dbReference type="ARBA" id="ARBA00023002"/>
    </source>
</evidence>
<keyword evidence="2" id="KW-0560">Oxidoreductase</keyword>
<evidence type="ECO:0000313" key="4">
    <source>
        <dbReference type="Proteomes" id="UP000197535"/>
    </source>
</evidence>
<dbReference type="InterPro" id="IPR002347">
    <property type="entry name" value="SDR_fam"/>
</dbReference>
<dbReference type="OrthoDB" id="9803333at2"/>
<gene>
    <name evidence="3" type="ORF">AYR66_13620</name>
</gene>
<reference evidence="3 4" key="1">
    <citation type="submission" date="2016-02" db="EMBL/GenBank/DDBJ databases">
        <authorList>
            <person name="Wen L."/>
            <person name="He K."/>
            <person name="Yang H."/>
        </authorList>
    </citation>
    <scope>NUCLEOTIDE SEQUENCE [LARGE SCALE GENOMIC DNA]</scope>
    <source>
        <strain evidence="3 4">TSA40</strain>
    </source>
</reference>
<dbReference type="Pfam" id="PF13561">
    <property type="entry name" value="adh_short_C2"/>
    <property type="match status" value="1"/>
</dbReference>
<dbReference type="InterPro" id="IPR050259">
    <property type="entry name" value="SDR"/>
</dbReference>
<dbReference type="RefSeq" id="WP_088707257.1">
    <property type="nucleotide sequence ID" value="NZ_LSTO01000001.1"/>
</dbReference>
<comment type="caution">
    <text evidence="3">The sequence shown here is derived from an EMBL/GenBank/DDBJ whole genome shotgun (WGS) entry which is preliminary data.</text>
</comment>
<dbReference type="SUPFAM" id="SSF51735">
    <property type="entry name" value="NAD(P)-binding Rossmann-fold domains"/>
    <property type="match status" value="1"/>
</dbReference>
<dbReference type="EMBL" id="LSTO01000001">
    <property type="protein sequence ID" value="OWW20371.1"/>
    <property type="molecule type" value="Genomic_DNA"/>
</dbReference>
<protein>
    <submittedName>
        <fullName evidence="3">3-oxoacyl-ACP reductase</fullName>
    </submittedName>
</protein>
<dbReference type="InterPro" id="IPR036291">
    <property type="entry name" value="NAD(P)-bd_dom_sf"/>
</dbReference>
<accession>A0A254TCL2</accession>
<proteinExistence type="inferred from homology"/>
<evidence type="ECO:0000256" key="1">
    <source>
        <dbReference type="ARBA" id="ARBA00006484"/>
    </source>
</evidence>
<dbReference type="PANTHER" id="PTHR42879">
    <property type="entry name" value="3-OXOACYL-(ACYL-CARRIER-PROTEIN) REDUCTASE"/>
    <property type="match status" value="1"/>
</dbReference>
<dbReference type="GO" id="GO:0016491">
    <property type="term" value="F:oxidoreductase activity"/>
    <property type="evidence" value="ECO:0007669"/>
    <property type="project" value="UniProtKB-KW"/>
</dbReference>
<dbReference type="Proteomes" id="UP000197535">
    <property type="component" value="Unassembled WGS sequence"/>
</dbReference>
<dbReference type="AlphaFoldDB" id="A0A254TCL2"/>
<keyword evidence="4" id="KW-1185">Reference proteome</keyword>
<sequence length="251" mass="26306">MASNLNGKVAIVTGGGRDVGRQIALALAADGAAVALNYNRSSAEAEAVVGEIRAAGGNARAYRADVGKYEQVKDMVDGVVRDFGRIDILVNNAGLVINERFVNTTPEQWAAQIDVDLYGTIHTCHAVAPHMIKQNFGRIITLAGDSSRIGENGLAIAAAARAGGIALMKSLAKELGRANVTANAISLGLIETAHSDPEFLAANREKIVRQYPLRRIGKPEDVAPTVAFLASEGAAWITGQVLSVNGGFCMV</sequence>
<dbReference type="Gene3D" id="3.40.50.720">
    <property type="entry name" value="NAD(P)-binding Rossmann-like Domain"/>
    <property type="match status" value="1"/>
</dbReference>